<protein>
    <submittedName>
        <fullName evidence="7">NAD(P)-dependent oxidoreductase</fullName>
    </submittedName>
</protein>
<dbReference type="SUPFAM" id="SSF48179">
    <property type="entry name" value="6-phosphogluconate dehydrogenase C-terminal domain-like"/>
    <property type="match status" value="1"/>
</dbReference>
<evidence type="ECO:0000256" key="4">
    <source>
        <dbReference type="PIRSR" id="PIRSR000103-1"/>
    </source>
</evidence>
<keyword evidence="2" id="KW-0560">Oxidoreductase</keyword>
<gene>
    <name evidence="7" type="ORF">G3580_16035</name>
</gene>
<evidence type="ECO:0000313" key="8">
    <source>
        <dbReference type="Proteomes" id="UP000501991"/>
    </source>
</evidence>
<dbReference type="GO" id="GO:0050661">
    <property type="term" value="F:NADP binding"/>
    <property type="evidence" value="ECO:0007669"/>
    <property type="project" value="InterPro"/>
</dbReference>
<keyword evidence="8" id="KW-1185">Reference proteome</keyword>
<name>A0A6C1B9Q6_9RHOO</name>
<dbReference type="RefSeq" id="WP_173767187.1">
    <property type="nucleotide sequence ID" value="NZ_CP048836.1"/>
</dbReference>
<dbReference type="PANTHER" id="PTHR43060">
    <property type="entry name" value="3-HYDROXYISOBUTYRATE DEHYDROGENASE-LIKE 1, MITOCHONDRIAL-RELATED"/>
    <property type="match status" value="1"/>
</dbReference>
<dbReference type="PIRSF" id="PIRSF000103">
    <property type="entry name" value="HIBADH"/>
    <property type="match status" value="1"/>
</dbReference>
<dbReference type="GO" id="GO:0016054">
    <property type="term" value="P:organic acid catabolic process"/>
    <property type="evidence" value="ECO:0007669"/>
    <property type="project" value="UniProtKB-ARBA"/>
</dbReference>
<dbReference type="EMBL" id="CP048836">
    <property type="protein sequence ID" value="QID18994.1"/>
    <property type="molecule type" value="Genomic_DNA"/>
</dbReference>
<evidence type="ECO:0000256" key="2">
    <source>
        <dbReference type="ARBA" id="ARBA00023002"/>
    </source>
</evidence>
<dbReference type="InterPro" id="IPR008927">
    <property type="entry name" value="6-PGluconate_DH-like_C_sf"/>
</dbReference>
<feature type="domain" description="6-phosphogluconate dehydrogenase NADP-binding" evidence="5">
    <location>
        <begin position="2"/>
        <end position="161"/>
    </location>
</feature>
<evidence type="ECO:0000256" key="1">
    <source>
        <dbReference type="ARBA" id="ARBA00009080"/>
    </source>
</evidence>
<evidence type="ECO:0000259" key="5">
    <source>
        <dbReference type="Pfam" id="PF03446"/>
    </source>
</evidence>
<keyword evidence="3" id="KW-0520">NAD</keyword>
<reference evidence="7 8" key="1">
    <citation type="submission" date="2020-02" db="EMBL/GenBank/DDBJ databases">
        <title>Nitrogenibacter mangrovi gen. nov., sp. nov. isolated from mangrove sediment, a denitrifying betaproteobacterium.</title>
        <authorList>
            <person name="Liao H."/>
            <person name="Tian Y."/>
        </authorList>
    </citation>
    <scope>NUCLEOTIDE SEQUENCE [LARGE SCALE GENOMIC DNA]</scope>
    <source>
        <strain evidence="7 8">M9-3-2</strain>
    </source>
</reference>
<dbReference type="SUPFAM" id="SSF51735">
    <property type="entry name" value="NAD(P)-binding Rossmann-fold domains"/>
    <property type="match status" value="1"/>
</dbReference>
<evidence type="ECO:0000259" key="6">
    <source>
        <dbReference type="Pfam" id="PF14833"/>
    </source>
</evidence>
<dbReference type="PROSITE" id="PS00895">
    <property type="entry name" value="3_HYDROXYISOBUT_DH"/>
    <property type="match status" value="1"/>
</dbReference>
<dbReference type="InterPro" id="IPR036291">
    <property type="entry name" value="NAD(P)-bd_dom_sf"/>
</dbReference>
<dbReference type="GO" id="GO:0051287">
    <property type="term" value="F:NAD binding"/>
    <property type="evidence" value="ECO:0007669"/>
    <property type="project" value="InterPro"/>
</dbReference>
<sequence>MKLGFIGLGDMGLSMARHLLRAGHEVAVWARRERSAESIIADGAGWCGTPAELARHCEIVITMVTASADVEDLALRADGLLAGFQPGAIHLDMSTIAPATARRLAARYAEAGVGWLDAPVSGGPKGALEASLAIMVGGDEATFTRCYPLLEILGGRIVRIGAAGAGQVAKACNQMIMVAAIEAGAEAMRLAAANGVDGAKVRAALMGGSAASKVLEVMGERMVTRNFERGVDARLHHKDFAILMGEAHQLGAPLPIAAIVWQQLNALMARGGAKWDTAALLTVLEAMSERRDASG</sequence>
<evidence type="ECO:0000256" key="3">
    <source>
        <dbReference type="ARBA" id="ARBA00023027"/>
    </source>
</evidence>
<dbReference type="PANTHER" id="PTHR43060:SF15">
    <property type="entry name" value="3-HYDROXYISOBUTYRATE DEHYDROGENASE-LIKE 1, MITOCHONDRIAL-RELATED"/>
    <property type="match status" value="1"/>
</dbReference>
<dbReference type="AlphaFoldDB" id="A0A6C1B9Q6"/>
<dbReference type="InterPro" id="IPR015815">
    <property type="entry name" value="HIBADH-related"/>
</dbReference>
<dbReference type="InterPro" id="IPR006115">
    <property type="entry name" value="6PGDH_NADP-bd"/>
</dbReference>
<dbReference type="InterPro" id="IPR029154">
    <property type="entry name" value="HIBADH-like_NADP-bd"/>
</dbReference>
<comment type="similarity">
    <text evidence="1">Belongs to the HIBADH-related family.</text>
</comment>
<organism evidence="7 8">
    <name type="scientific">Nitrogeniibacter mangrovi</name>
    <dbReference type="NCBI Taxonomy" id="2016596"/>
    <lineage>
        <taxon>Bacteria</taxon>
        <taxon>Pseudomonadati</taxon>
        <taxon>Pseudomonadota</taxon>
        <taxon>Betaproteobacteria</taxon>
        <taxon>Rhodocyclales</taxon>
        <taxon>Zoogloeaceae</taxon>
        <taxon>Nitrogeniibacter</taxon>
    </lineage>
</organism>
<feature type="active site" evidence="4">
    <location>
        <position position="170"/>
    </location>
</feature>
<dbReference type="Proteomes" id="UP000501991">
    <property type="component" value="Chromosome"/>
</dbReference>
<accession>A0A6C1B9Q6</accession>
<dbReference type="Pfam" id="PF14833">
    <property type="entry name" value="NAD_binding_11"/>
    <property type="match status" value="1"/>
</dbReference>
<dbReference type="KEGG" id="azq:G3580_16035"/>
<feature type="domain" description="3-hydroxyisobutyrate dehydrogenase-like NAD-binding" evidence="6">
    <location>
        <begin position="164"/>
        <end position="283"/>
    </location>
</feature>
<dbReference type="Pfam" id="PF03446">
    <property type="entry name" value="NAD_binding_2"/>
    <property type="match status" value="1"/>
</dbReference>
<dbReference type="Gene3D" id="3.40.50.720">
    <property type="entry name" value="NAD(P)-binding Rossmann-like Domain"/>
    <property type="match status" value="1"/>
</dbReference>
<dbReference type="InterPro" id="IPR002204">
    <property type="entry name" value="3-OH-isobutyrate_DH-rel_CS"/>
</dbReference>
<dbReference type="Gene3D" id="1.10.1040.10">
    <property type="entry name" value="N-(1-d-carboxylethyl)-l-norvaline Dehydrogenase, domain 2"/>
    <property type="match status" value="1"/>
</dbReference>
<dbReference type="GO" id="GO:0016491">
    <property type="term" value="F:oxidoreductase activity"/>
    <property type="evidence" value="ECO:0007669"/>
    <property type="project" value="UniProtKB-KW"/>
</dbReference>
<proteinExistence type="inferred from homology"/>
<dbReference type="InterPro" id="IPR013328">
    <property type="entry name" value="6PGD_dom2"/>
</dbReference>
<evidence type="ECO:0000313" key="7">
    <source>
        <dbReference type="EMBL" id="QID18994.1"/>
    </source>
</evidence>